<evidence type="ECO:0000256" key="7">
    <source>
        <dbReference type="SAM" id="Phobius"/>
    </source>
</evidence>
<feature type="transmembrane region" description="Helical" evidence="7">
    <location>
        <begin position="456"/>
        <end position="482"/>
    </location>
</feature>
<accession>A0ABS8EJX1</accession>
<feature type="transmembrane region" description="Helical" evidence="7">
    <location>
        <begin position="220"/>
        <end position="240"/>
    </location>
</feature>
<evidence type="ECO:0000256" key="4">
    <source>
        <dbReference type="ARBA" id="ARBA00022989"/>
    </source>
</evidence>
<dbReference type="PANTHER" id="PTHR32468:SF0">
    <property type="entry name" value="K(+)_H(+) ANTIPORTER 1"/>
    <property type="match status" value="1"/>
</dbReference>
<keyword evidence="5" id="KW-0406">Ion transport</keyword>
<organism evidence="9 10">
    <name type="scientific">Streptomyces flavotricini</name>
    <dbReference type="NCBI Taxonomy" id="66888"/>
    <lineage>
        <taxon>Bacteria</taxon>
        <taxon>Bacillati</taxon>
        <taxon>Actinomycetota</taxon>
        <taxon>Actinomycetes</taxon>
        <taxon>Kitasatosporales</taxon>
        <taxon>Streptomycetaceae</taxon>
        <taxon>Streptomyces</taxon>
    </lineage>
</organism>
<dbReference type="InterPro" id="IPR038770">
    <property type="entry name" value="Na+/solute_symporter_sf"/>
</dbReference>
<evidence type="ECO:0000256" key="6">
    <source>
        <dbReference type="ARBA" id="ARBA00023136"/>
    </source>
</evidence>
<keyword evidence="2" id="KW-0813">Transport</keyword>
<gene>
    <name evidence="9" type="ORF">K7B10_38255</name>
</gene>
<evidence type="ECO:0000313" key="10">
    <source>
        <dbReference type="Proteomes" id="UP001520654"/>
    </source>
</evidence>
<evidence type="ECO:0000313" key="9">
    <source>
        <dbReference type="EMBL" id="MCC0100514.1"/>
    </source>
</evidence>
<dbReference type="Proteomes" id="UP001520654">
    <property type="component" value="Unassembled WGS sequence"/>
</dbReference>
<dbReference type="InterPro" id="IPR006153">
    <property type="entry name" value="Cation/H_exchanger_TM"/>
</dbReference>
<sequence>MWGSPGALPLAAAEARTRFNLVARPQKKPVDKYFYVAVADGPSEPAAGVEALTALTPLTVGPLEVCGGSLPGRGDRRKPVVVGASRDPLEAVLVAVPVVVLACGVAAAVMRRLGQTAVVGEILVGILLGPSLLGWLWPAGSRWLLPGEVLPSLGVLGNLGLLVFMFLVGLELDPGLLRGRGRAVVVVSQASVWIPLGLGGLLALAMYGSLAPEGVGRAEFVLFVAVAMSVTAFPVLARILKDQGLYGTPVGALAMACAAVADVVAWCLLASVVAIAQPLRGGGGDAWGTAGTGVLAGLFLAGMWWGVRPLLAWGVRRWAPDPEAGDGAGAGAVVLLCSGLCLAAYATNAMGVHALFGAFVFGAVVPRTAVVEAAAERMRAFAVPVLLPLFFVGSGLKTDVGLLGGGAVWLWAVAVLAVAVAGKWGAGTGAALLAGQPARDAVTLGALMNCRGVTELVVLNVGLGLGVIGAELFTALVLMALVTTAVTGPVVRAVRAREPDAEAATVGVRR</sequence>
<comment type="caution">
    <text evidence="9">The sequence shown here is derived from an EMBL/GenBank/DDBJ whole genome shotgun (WGS) entry which is preliminary data.</text>
</comment>
<feature type="transmembrane region" description="Helical" evidence="7">
    <location>
        <begin position="184"/>
        <end position="208"/>
    </location>
</feature>
<comment type="subcellular location">
    <subcellularLocation>
        <location evidence="1">Membrane</location>
        <topology evidence="1">Multi-pass membrane protein</topology>
    </subcellularLocation>
</comment>
<feature type="transmembrane region" description="Helical" evidence="7">
    <location>
        <begin position="117"/>
        <end position="137"/>
    </location>
</feature>
<feature type="transmembrane region" description="Helical" evidence="7">
    <location>
        <begin position="408"/>
        <end position="435"/>
    </location>
</feature>
<feature type="transmembrane region" description="Helical" evidence="7">
    <location>
        <begin position="149"/>
        <end position="172"/>
    </location>
</feature>
<feature type="transmembrane region" description="Helical" evidence="7">
    <location>
        <begin position="328"/>
        <end position="346"/>
    </location>
</feature>
<evidence type="ECO:0000256" key="2">
    <source>
        <dbReference type="ARBA" id="ARBA00022448"/>
    </source>
</evidence>
<dbReference type="InterPro" id="IPR050794">
    <property type="entry name" value="CPA2_transporter"/>
</dbReference>
<evidence type="ECO:0000256" key="3">
    <source>
        <dbReference type="ARBA" id="ARBA00022692"/>
    </source>
</evidence>
<keyword evidence="6 7" id="KW-0472">Membrane</keyword>
<keyword evidence="4 7" id="KW-1133">Transmembrane helix</keyword>
<proteinExistence type="predicted"/>
<keyword evidence="3 7" id="KW-0812">Transmembrane</keyword>
<dbReference type="PANTHER" id="PTHR32468">
    <property type="entry name" value="CATION/H + ANTIPORTER"/>
    <property type="match status" value="1"/>
</dbReference>
<protein>
    <submittedName>
        <fullName evidence="9">Cation:proton antiporter</fullName>
    </submittedName>
</protein>
<feature type="transmembrane region" description="Helical" evidence="7">
    <location>
        <begin position="91"/>
        <end position="110"/>
    </location>
</feature>
<feature type="domain" description="Cation/H+ exchanger transmembrane" evidence="8">
    <location>
        <begin position="103"/>
        <end position="493"/>
    </location>
</feature>
<feature type="transmembrane region" description="Helical" evidence="7">
    <location>
        <begin position="352"/>
        <end position="371"/>
    </location>
</feature>
<dbReference type="Pfam" id="PF00999">
    <property type="entry name" value="Na_H_Exchanger"/>
    <property type="match status" value="1"/>
</dbReference>
<reference evidence="9 10" key="1">
    <citation type="submission" date="2021-08" db="EMBL/GenBank/DDBJ databases">
        <title>Genomic Architecture of Streptomyces flavotricini NGL1 and Streptomyces erythrochromogenes HMS4 With Differential Plant Beneficial attributes and laccase production capabilities.</title>
        <authorList>
            <person name="Salwan R."/>
            <person name="Kaur R."/>
            <person name="Sharma V."/>
        </authorList>
    </citation>
    <scope>NUCLEOTIDE SEQUENCE [LARGE SCALE GENOMIC DNA]</scope>
    <source>
        <strain evidence="9 10">NGL1</strain>
    </source>
</reference>
<evidence type="ECO:0000256" key="1">
    <source>
        <dbReference type="ARBA" id="ARBA00004141"/>
    </source>
</evidence>
<feature type="transmembrane region" description="Helical" evidence="7">
    <location>
        <begin position="287"/>
        <end position="307"/>
    </location>
</feature>
<dbReference type="EMBL" id="JAINUL010000001">
    <property type="protein sequence ID" value="MCC0100514.1"/>
    <property type="molecule type" value="Genomic_DNA"/>
</dbReference>
<name>A0ABS8EJX1_9ACTN</name>
<evidence type="ECO:0000259" key="8">
    <source>
        <dbReference type="Pfam" id="PF00999"/>
    </source>
</evidence>
<dbReference type="Gene3D" id="1.20.1530.20">
    <property type="match status" value="1"/>
</dbReference>
<evidence type="ECO:0000256" key="5">
    <source>
        <dbReference type="ARBA" id="ARBA00023065"/>
    </source>
</evidence>
<feature type="transmembrane region" description="Helical" evidence="7">
    <location>
        <begin position="378"/>
        <end position="396"/>
    </location>
</feature>
<keyword evidence="10" id="KW-1185">Reference proteome</keyword>
<feature type="transmembrane region" description="Helical" evidence="7">
    <location>
        <begin position="252"/>
        <end position="275"/>
    </location>
</feature>